<reference evidence="2" key="1">
    <citation type="journal article" date="2021" name="J Fungi (Basel)">
        <title>Virulence traits and population genomics of the black yeast Aureobasidium melanogenum.</title>
        <authorList>
            <person name="Cernosa A."/>
            <person name="Sun X."/>
            <person name="Gostincar C."/>
            <person name="Fang C."/>
            <person name="Gunde-Cimerman N."/>
            <person name="Song Z."/>
        </authorList>
    </citation>
    <scope>NUCLEOTIDE SEQUENCE</scope>
    <source>
        <strain evidence="2">EXF-9298</strain>
    </source>
</reference>
<feature type="compositionally biased region" description="Polar residues" evidence="1">
    <location>
        <begin position="181"/>
        <end position="194"/>
    </location>
</feature>
<evidence type="ECO:0000313" key="3">
    <source>
        <dbReference type="Proteomes" id="UP000729357"/>
    </source>
</evidence>
<dbReference type="EMBL" id="JAHFXS010000158">
    <property type="protein sequence ID" value="KAG9988329.1"/>
    <property type="molecule type" value="Genomic_DNA"/>
</dbReference>
<name>A0A9P8FZT8_AURME</name>
<feature type="compositionally biased region" description="Low complexity" evidence="1">
    <location>
        <begin position="166"/>
        <end position="180"/>
    </location>
</feature>
<comment type="caution">
    <text evidence="2">The sequence shown here is derived from an EMBL/GenBank/DDBJ whole genome shotgun (WGS) entry which is preliminary data.</text>
</comment>
<feature type="compositionally biased region" description="Basic and acidic residues" evidence="1">
    <location>
        <begin position="510"/>
        <end position="522"/>
    </location>
</feature>
<reference evidence="2" key="2">
    <citation type="submission" date="2021-08" db="EMBL/GenBank/DDBJ databases">
        <authorList>
            <person name="Gostincar C."/>
            <person name="Sun X."/>
            <person name="Song Z."/>
            <person name="Gunde-Cimerman N."/>
        </authorList>
    </citation>
    <scope>NUCLEOTIDE SEQUENCE</scope>
    <source>
        <strain evidence="2">EXF-9298</strain>
    </source>
</reference>
<feature type="region of interest" description="Disordered" evidence="1">
    <location>
        <begin position="78"/>
        <end position="578"/>
    </location>
</feature>
<dbReference type="AlphaFoldDB" id="A0A9P8FZT8"/>
<gene>
    <name evidence="2" type="ORF">KCU98_g2693</name>
</gene>
<feature type="compositionally biased region" description="Basic and acidic residues" evidence="1">
    <location>
        <begin position="376"/>
        <end position="395"/>
    </location>
</feature>
<proteinExistence type="predicted"/>
<evidence type="ECO:0000313" key="2">
    <source>
        <dbReference type="EMBL" id="KAG9988329.1"/>
    </source>
</evidence>
<accession>A0A9P8FZT8</accession>
<dbReference type="Proteomes" id="UP000729357">
    <property type="component" value="Unassembled WGS sequence"/>
</dbReference>
<feature type="compositionally biased region" description="Low complexity" evidence="1">
    <location>
        <begin position="550"/>
        <end position="561"/>
    </location>
</feature>
<protein>
    <submittedName>
        <fullName evidence="2">Uncharacterized protein</fullName>
    </submittedName>
</protein>
<sequence>MPPRFNEILDSEDEDDLVAVKPPPLVATAPSGEDAPVDMDVDQSTASTEELLRRAQVALMAPTQEDVPVVNFSDLAATSVDTSPSSTNKKRPLLDTDPQPRSSGKLKRIKIVTKPESQDVSADVYDPPHIPPFDGTNDTIPGPTLPSAAGHDVLNATRTPKPRQRNSSQNQHSSSDQMNSLTPWSGTAVASSDRINSDDAIGLPKEMYIPRPSRSRSAQVDTSHIDYTQIVEKAAKKSRPKRSITDTADHSTSASIFPEHPIDQAPEFERLSPTPDAPHLKNSPHLASTVPESVRAPSSSAKSSKSAKKTANKKQPGNRGRPRKNIVVDEEDELAHENGASSTTTKTPAKTEVQVVIDARPESSLAATVYAQLQQRSRESTTKLPHEQSPQEDRSAPSQEANAKTIKAEPDFGADEESEDEIVMPRTNARTKAKVKSKAKSKTPEPVYKGDDESEHEVYDEYSQEVIKTKSKSKAKPKAKAKAKGKAAKAVVVPDPPSDHEEDGPELPLVDDHESEADHISEAEEDSAEEESPKPKSKAKLKAKPEPKSKASAKTKATALEPAATTPKPSPPIPQAEPPQPVVVEVAAPTAVVTPKVATFKKDAKSSAKPSWQQSTYRVGLSKTQRIPSLLKVFKK</sequence>
<feature type="compositionally biased region" description="Acidic residues" evidence="1">
    <location>
        <begin position="412"/>
        <end position="422"/>
    </location>
</feature>
<feature type="compositionally biased region" description="Polar residues" evidence="1">
    <location>
        <begin position="215"/>
        <end position="226"/>
    </location>
</feature>
<feature type="compositionally biased region" description="Basic and acidic residues" evidence="1">
    <location>
        <begin position="448"/>
        <end position="459"/>
    </location>
</feature>
<feature type="compositionally biased region" description="Pro residues" evidence="1">
    <location>
        <begin position="568"/>
        <end position="578"/>
    </location>
</feature>
<feature type="compositionally biased region" description="Basic residues" evidence="1">
    <location>
        <begin position="469"/>
        <end position="487"/>
    </location>
</feature>
<feature type="region of interest" description="Disordered" evidence="1">
    <location>
        <begin position="24"/>
        <end position="46"/>
    </location>
</feature>
<organism evidence="2 3">
    <name type="scientific">Aureobasidium melanogenum</name>
    <name type="common">Aureobasidium pullulans var. melanogenum</name>
    <dbReference type="NCBI Taxonomy" id="46634"/>
    <lineage>
        <taxon>Eukaryota</taxon>
        <taxon>Fungi</taxon>
        <taxon>Dikarya</taxon>
        <taxon>Ascomycota</taxon>
        <taxon>Pezizomycotina</taxon>
        <taxon>Dothideomycetes</taxon>
        <taxon>Dothideomycetidae</taxon>
        <taxon>Dothideales</taxon>
        <taxon>Saccotheciaceae</taxon>
        <taxon>Aureobasidium</taxon>
    </lineage>
</organism>
<feature type="compositionally biased region" description="Low complexity" evidence="1">
    <location>
        <begin position="340"/>
        <end position="351"/>
    </location>
</feature>
<keyword evidence="3" id="KW-1185">Reference proteome</keyword>
<evidence type="ECO:0000256" key="1">
    <source>
        <dbReference type="SAM" id="MobiDB-lite"/>
    </source>
</evidence>
<feature type="non-terminal residue" evidence="2">
    <location>
        <position position="636"/>
    </location>
</feature>
<feature type="compositionally biased region" description="Basic residues" evidence="1">
    <location>
        <begin position="429"/>
        <end position="441"/>
    </location>
</feature>